<keyword evidence="2" id="KW-1185">Reference proteome</keyword>
<dbReference type="Gene3D" id="3.30.1460.10">
    <property type="match status" value="1"/>
</dbReference>
<dbReference type="OrthoDB" id="33206at2157"/>
<dbReference type="RefSeq" id="WP_174628660.1">
    <property type="nucleotide sequence ID" value="NZ_CP049074.1"/>
</dbReference>
<protein>
    <submittedName>
        <fullName evidence="1">DUF2299 domain-containing protein</fullName>
    </submittedName>
</protein>
<proteinExistence type="predicted"/>
<dbReference type="InterPro" id="IPR018747">
    <property type="entry name" value="DUF2299"/>
</dbReference>
<name>A0A6N0NSM1_9CREN</name>
<evidence type="ECO:0000313" key="2">
    <source>
        <dbReference type="Proteomes" id="UP000509301"/>
    </source>
</evidence>
<evidence type="ECO:0000313" key="1">
    <source>
        <dbReference type="EMBL" id="QKQ99096.1"/>
    </source>
</evidence>
<dbReference type="Pfam" id="PF10061">
    <property type="entry name" value="DUF2299"/>
    <property type="match status" value="1"/>
</dbReference>
<dbReference type="EMBL" id="CP049074">
    <property type="protein sequence ID" value="QKQ99096.1"/>
    <property type="molecule type" value="Genomic_DNA"/>
</dbReference>
<organism evidence="1 2">
    <name type="scientific">Metallosphaera tengchongensis</name>
    <dbReference type="NCBI Taxonomy" id="1532350"/>
    <lineage>
        <taxon>Archaea</taxon>
        <taxon>Thermoproteota</taxon>
        <taxon>Thermoprotei</taxon>
        <taxon>Sulfolobales</taxon>
        <taxon>Sulfolobaceae</taxon>
        <taxon>Metallosphaera</taxon>
    </lineage>
</organism>
<dbReference type="KEGG" id="mten:GWK48_00605"/>
<accession>A0A6N0NSM1</accession>
<dbReference type="AlphaFoldDB" id="A0A6N0NSM1"/>
<gene>
    <name evidence="1" type="ORF">GWK48_00605</name>
</gene>
<dbReference type="GeneID" id="55640401"/>
<dbReference type="CDD" id="cd17510">
    <property type="entry name" value="T3SC_YbjN-like_2"/>
    <property type="match status" value="1"/>
</dbReference>
<dbReference type="Proteomes" id="UP000509301">
    <property type="component" value="Chromosome"/>
</dbReference>
<sequence>MEQKIKEWLENLGMKVWTPEGAREFFHVSASPAQGGPVVDVVKPTSSTPFYILGMGIAVHQSHQDSLRKLSTPERKQFIDDLKYYLLEMELDVVFLPANQEIPQLINVSKVVYEDGLDPNDFIDTYYAVRNGGTYVIMRFIDRFGSTTTRTDTKYG</sequence>
<reference evidence="1 2" key="1">
    <citation type="submission" date="2020-02" db="EMBL/GenBank/DDBJ databases">
        <title>Comparative genome analysis reveals the metabolism and evolution of the thermophilic archaeal genus Metallosphaera.</title>
        <authorList>
            <person name="Jiang C."/>
        </authorList>
    </citation>
    <scope>NUCLEOTIDE SEQUENCE [LARGE SCALE GENOMIC DNA]</scope>
    <source>
        <strain evidence="1 2">Ric-A</strain>
    </source>
</reference>